<protein>
    <submittedName>
        <fullName evidence="1">Uncharacterized protein</fullName>
    </submittedName>
</protein>
<organism evidence="1 2">
    <name type="scientific">Sutcliffiella rhizosphaerae</name>
    <dbReference type="NCBI Taxonomy" id="2880967"/>
    <lineage>
        <taxon>Bacteria</taxon>
        <taxon>Bacillati</taxon>
        <taxon>Bacillota</taxon>
        <taxon>Bacilli</taxon>
        <taxon>Bacillales</taxon>
        <taxon>Bacillaceae</taxon>
        <taxon>Sutcliffiella</taxon>
    </lineage>
</organism>
<proteinExistence type="predicted"/>
<keyword evidence="2" id="KW-1185">Reference proteome</keyword>
<dbReference type="Proteomes" id="UP000789833">
    <property type="component" value="Unassembled WGS sequence"/>
</dbReference>
<name>A0ABN8AAY3_9BACI</name>
<accession>A0ABN8AAY3</accession>
<evidence type="ECO:0000313" key="1">
    <source>
        <dbReference type="EMBL" id="CAG9619840.1"/>
    </source>
</evidence>
<dbReference type="RefSeq" id="WP_230499769.1">
    <property type="nucleotide sequence ID" value="NZ_CAKJTJ010000002.1"/>
</dbReference>
<evidence type="ECO:0000313" key="2">
    <source>
        <dbReference type="Proteomes" id="UP000789833"/>
    </source>
</evidence>
<gene>
    <name evidence="1" type="ORF">BACCIP111883_00608</name>
</gene>
<dbReference type="EMBL" id="CAKJTJ010000002">
    <property type="protein sequence ID" value="CAG9619840.1"/>
    <property type="molecule type" value="Genomic_DNA"/>
</dbReference>
<reference evidence="1 2" key="1">
    <citation type="submission" date="2021-10" db="EMBL/GenBank/DDBJ databases">
        <authorList>
            <person name="Criscuolo A."/>
        </authorList>
    </citation>
    <scope>NUCLEOTIDE SEQUENCE [LARGE SCALE GENOMIC DNA]</scope>
    <source>
        <strain evidence="2">CIP 111883</strain>
    </source>
</reference>
<sequence length="121" mass="14270">MVTAIVIPILIIYFFWITKKEKQKQLEKWRRLTEVPLEARLEGEILTVHTDKKRFYHELYSLETILHIKSKKGKYTAIYKQPCQDNSIPPSLIVGQSVELLGQWNENNGFTIGKFIIKTRH</sequence>
<comment type="caution">
    <text evidence="1">The sequence shown here is derived from an EMBL/GenBank/DDBJ whole genome shotgun (WGS) entry which is preliminary data.</text>
</comment>